<keyword evidence="3" id="KW-0202">Cytokine</keyword>
<accession>A0ABM0JHQ7</accession>
<keyword evidence="5" id="KW-0413">Isomerase</keyword>
<evidence type="ECO:0000256" key="6">
    <source>
        <dbReference type="ARBA" id="ARBA00036735"/>
    </source>
</evidence>
<protein>
    <recommendedName>
        <fullName evidence="12">L-dopachrome isomerase</fullName>
        <ecNumber evidence="9">5.3.2.1</ecNumber>
        <ecNumber evidence="8">5.3.3.12</ecNumber>
    </recommendedName>
    <alternativeName>
        <fullName evidence="10">L-dopachrome tautomerase</fullName>
    </alternativeName>
    <alternativeName>
        <fullName evidence="11">Phenylpyruvate tautomerase</fullName>
    </alternativeName>
</protein>
<evidence type="ECO:0000256" key="1">
    <source>
        <dbReference type="ARBA" id="ARBA00004613"/>
    </source>
</evidence>
<dbReference type="Gene3D" id="3.30.429.10">
    <property type="entry name" value="Macrophage Migration Inhibitory Factor"/>
    <property type="match status" value="1"/>
</dbReference>
<evidence type="ECO:0000256" key="12">
    <source>
        <dbReference type="ARBA" id="ARBA00042730"/>
    </source>
</evidence>
<dbReference type="Pfam" id="PF01187">
    <property type="entry name" value="MIF"/>
    <property type="match status" value="1"/>
</dbReference>
<dbReference type="RefSeq" id="XP_005093919.1">
    <property type="nucleotide sequence ID" value="XM_005093862.3"/>
</dbReference>
<sequence length="115" mass="12679">MPILSISTNLKRDQIPGDFLPEATKFVSAQLGKPENFILVQVNPDQLMSFQGSSEPCANISLGCIGVVSAEKNRELAPIISEFIEQKLGIKKDRFFICVTDVGRSWCIWNGSTFG</sequence>
<evidence type="ECO:0000256" key="3">
    <source>
        <dbReference type="ARBA" id="ARBA00022514"/>
    </source>
</evidence>
<dbReference type="EC" id="5.3.3.12" evidence="8"/>
<comment type="catalytic activity">
    <reaction evidence="6">
        <text>3-phenylpyruvate = enol-phenylpyruvate</text>
        <dbReference type="Rhea" id="RHEA:17097"/>
        <dbReference type="ChEBI" id="CHEBI:16815"/>
        <dbReference type="ChEBI" id="CHEBI:18005"/>
        <dbReference type="EC" id="5.3.2.1"/>
    </reaction>
</comment>
<dbReference type="PANTHER" id="PTHR11954:SF6">
    <property type="entry name" value="MACROPHAGE MIGRATION INHIBITORY FACTOR"/>
    <property type="match status" value="1"/>
</dbReference>
<dbReference type="Proteomes" id="UP000694888">
    <property type="component" value="Unplaced"/>
</dbReference>
<dbReference type="EC" id="5.3.2.1" evidence="9"/>
<keyword evidence="4" id="KW-0964">Secreted</keyword>
<evidence type="ECO:0000256" key="11">
    <source>
        <dbReference type="ARBA" id="ARBA00041912"/>
    </source>
</evidence>
<dbReference type="GeneID" id="101855409"/>
<evidence type="ECO:0000256" key="10">
    <source>
        <dbReference type="ARBA" id="ARBA00041631"/>
    </source>
</evidence>
<dbReference type="PANTHER" id="PTHR11954">
    <property type="entry name" value="D-DOPACHROME DECARBOXYLASE"/>
    <property type="match status" value="1"/>
</dbReference>
<evidence type="ECO:0000256" key="9">
    <source>
        <dbReference type="ARBA" id="ARBA00039086"/>
    </source>
</evidence>
<evidence type="ECO:0000256" key="4">
    <source>
        <dbReference type="ARBA" id="ARBA00022525"/>
    </source>
</evidence>
<reference evidence="14" key="1">
    <citation type="submission" date="2025-08" db="UniProtKB">
        <authorList>
            <consortium name="RefSeq"/>
        </authorList>
    </citation>
    <scope>IDENTIFICATION</scope>
</reference>
<gene>
    <name evidence="14" type="primary">LOC101855409</name>
</gene>
<evidence type="ECO:0000256" key="2">
    <source>
        <dbReference type="ARBA" id="ARBA00005851"/>
    </source>
</evidence>
<evidence type="ECO:0000313" key="13">
    <source>
        <dbReference type="Proteomes" id="UP000694888"/>
    </source>
</evidence>
<evidence type="ECO:0000256" key="8">
    <source>
        <dbReference type="ARBA" id="ARBA00038932"/>
    </source>
</evidence>
<keyword evidence="13" id="KW-1185">Reference proteome</keyword>
<comment type="similarity">
    <text evidence="2">Belongs to the MIF family.</text>
</comment>
<dbReference type="SUPFAM" id="SSF55331">
    <property type="entry name" value="Tautomerase/MIF"/>
    <property type="match status" value="1"/>
</dbReference>
<evidence type="ECO:0000256" key="5">
    <source>
        <dbReference type="ARBA" id="ARBA00023235"/>
    </source>
</evidence>
<name>A0ABM0JHQ7_APLCA</name>
<dbReference type="InterPro" id="IPR014347">
    <property type="entry name" value="Tautomerase/MIF_sf"/>
</dbReference>
<comment type="subcellular location">
    <subcellularLocation>
        <location evidence="1">Secreted</location>
    </subcellularLocation>
</comment>
<evidence type="ECO:0000256" key="7">
    <source>
        <dbReference type="ARBA" id="ARBA00036823"/>
    </source>
</evidence>
<comment type="catalytic activity">
    <reaction evidence="7">
        <text>L-dopachrome = 5,6-dihydroxyindole-2-carboxylate</text>
        <dbReference type="Rhea" id="RHEA:13041"/>
        <dbReference type="ChEBI" id="CHEBI:16875"/>
        <dbReference type="ChEBI" id="CHEBI:57509"/>
        <dbReference type="EC" id="5.3.3.12"/>
    </reaction>
</comment>
<dbReference type="InterPro" id="IPR001398">
    <property type="entry name" value="Macrophage_inhib_fac"/>
</dbReference>
<organism evidence="13 14">
    <name type="scientific">Aplysia californica</name>
    <name type="common">California sea hare</name>
    <dbReference type="NCBI Taxonomy" id="6500"/>
    <lineage>
        <taxon>Eukaryota</taxon>
        <taxon>Metazoa</taxon>
        <taxon>Spiralia</taxon>
        <taxon>Lophotrochozoa</taxon>
        <taxon>Mollusca</taxon>
        <taxon>Gastropoda</taxon>
        <taxon>Heterobranchia</taxon>
        <taxon>Euthyneura</taxon>
        <taxon>Tectipleura</taxon>
        <taxon>Aplysiida</taxon>
        <taxon>Aplysioidea</taxon>
        <taxon>Aplysiidae</taxon>
        <taxon>Aplysia</taxon>
    </lineage>
</organism>
<proteinExistence type="inferred from homology"/>
<evidence type="ECO:0000313" key="14">
    <source>
        <dbReference type="RefSeq" id="XP_005093919.1"/>
    </source>
</evidence>